<proteinExistence type="inferred from homology"/>
<dbReference type="Pfam" id="PF00881">
    <property type="entry name" value="Nitroreductase"/>
    <property type="match status" value="1"/>
</dbReference>
<dbReference type="SUPFAM" id="SSF55469">
    <property type="entry name" value="FMN-dependent nitroreductase-like"/>
    <property type="match status" value="1"/>
</dbReference>
<sequence>MSEFDEVVETRRSVHDYTDEPLDDETVEDIFERVRLAPSGYNLQPWEFLVLRDDETKSALREVAYDQEHVTEAAAAVVVLGNKNPMAHAEPLFDDWLQKGYIPNEDVRDALLEDVEGMAEMPEDERRVWTTRSTALGAMTLMFSAWDEGVATCPMEGFDADALTDEFDIPDGYEPVMLVTMGYPADGAPDIENERKARRPVDEIVHYEVFDPVDETNLDT</sequence>
<dbReference type="Proteomes" id="UP001149411">
    <property type="component" value="Unassembled WGS sequence"/>
</dbReference>
<evidence type="ECO:0000313" key="4">
    <source>
        <dbReference type="EMBL" id="MCX2818279.1"/>
    </source>
</evidence>
<keyword evidence="5" id="KW-1185">Reference proteome</keyword>
<organism evidence="4 5">
    <name type="scientific">Halorutilus salinus</name>
    <dbReference type="NCBI Taxonomy" id="2487751"/>
    <lineage>
        <taxon>Archaea</taxon>
        <taxon>Methanobacteriati</taxon>
        <taxon>Methanobacteriota</taxon>
        <taxon>Stenosarchaea group</taxon>
        <taxon>Halobacteria</taxon>
        <taxon>Halorutilales</taxon>
        <taxon>Halorutilaceae</taxon>
        <taxon>Halorutilus</taxon>
    </lineage>
</organism>
<gene>
    <name evidence="4" type="ORF">EGH25_02790</name>
</gene>
<comment type="similarity">
    <text evidence="1">Belongs to the nitroreductase family.</text>
</comment>
<name>A0A9Q4C3G6_9EURY</name>
<evidence type="ECO:0000256" key="2">
    <source>
        <dbReference type="ARBA" id="ARBA00023002"/>
    </source>
</evidence>
<dbReference type="Gene3D" id="3.40.109.10">
    <property type="entry name" value="NADH Oxidase"/>
    <property type="match status" value="1"/>
</dbReference>
<evidence type="ECO:0000259" key="3">
    <source>
        <dbReference type="Pfam" id="PF00881"/>
    </source>
</evidence>
<comment type="caution">
    <text evidence="4">The sequence shown here is derived from an EMBL/GenBank/DDBJ whole genome shotgun (WGS) entry which is preliminary data.</text>
</comment>
<dbReference type="PANTHER" id="PTHR43673">
    <property type="entry name" value="NAD(P)H NITROREDUCTASE YDGI-RELATED"/>
    <property type="match status" value="1"/>
</dbReference>
<dbReference type="InterPro" id="IPR029479">
    <property type="entry name" value="Nitroreductase"/>
</dbReference>
<dbReference type="GO" id="GO:0016491">
    <property type="term" value="F:oxidoreductase activity"/>
    <property type="evidence" value="ECO:0007669"/>
    <property type="project" value="UniProtKB-KW"/>
</dbReference>
<evidence type="ECO:0000256" key="1">
    <source>
        <dbReference type="ARBA" id="ARBA00007118"/>
    </source>
</evidence>
<dbReference type="AlphaFoldDB" id="A0A9Q4C3G6"/>
<dbReference type="EMBL" id="RKLV01000002">
    <property type="protein sequence ID" value="MCX2818279.1"/>
    <property type="molecule type" value="Genomic_DNA"/>
</dbReference>
<dbReference type="RefSeq" id="WP_266086030.1">
    <property type="nucleotide sequence ID" value="NZ_RKLV01000002.1"/>
</dbReference>
<accession>A0A9Q4C3G6</accession>
<protein>
    <submittedName>
        <fullName evidence="4">Nitroreductase family protein</fullName>
    </submittedName>
</protein>
<feature type="domain" description="Nitroreductase" evidence="3">
    <location>
        <begin position="9"/>
        <end position="183"/>
    </location>
</feature>
<reference evidence="4" key="1">
    <citation type="submission" date="2022-09" db="EMBL/GenBank/DDBJ databases">
        <title>Haloadaptaus new haloarchaeum isolated from saline soil.</title>
        <authorList>
            <person name="Duran-Viseras A."/>
            <person name="Sanchez-Porro C."/>
            <person name="Ventosa A."/>
        </authorList>
    </citation>
    <scope>NUCLEOTIDE SEQUENCE</scope>
    <source>
        <strain evidence="4">F3-133</strain>
    </source>
</reference>
<keyword evidence="2" id="KW-0560">Oxidoreductase</keyword>
<evidence type="ECO:0000313" key="5">
    <source>
        <dbReference type="Proteomes" id="UP001149411"/>
    </source>
</evidence>
<dbReference type="InterPro" id="IPR000415">
    <property type="entry name" value="Nitroreductase-like"/>
</dbReference>